<dbReference type="InterPro" id="IPR013519">
    <property type="entry name" value="Int_alpha_beta-p"/>
</dbReference>
<keyword evidence="1" id="KW-0812">Transmembrane</keyword>
<sequence length="214" mass="23128">MSGGYFQLPDAGYAVGAGHFQSPSSMEVVGGAPQYNQKGKEDDLKGAVYIYNGRKEGISPTPSQRITGSSLGHNLRMFGQSLNSGIDIDDNGYKGKGSYFSRFATLYTYAVFIGLVWIVVKLCPYRCGSGSIPLRLSCGSQQQDNVISCVITEEVNTTDVSVDCSITSLILPAFSQVITQSYSSCFIVPRFTSAVQQLLSHATSQCITVLIYHD</sequence>
<protein>
    <submittedName>
        <fullName evidence="2">Uncharacterized protein</fullName>
    </submittedName>
</protein>
<dbReference type="InterPro" id="IPR028994">
    <property type="entry name" value="Integrin_alpha_N"/>
</dbReference>
<evidence type="ECO:0000313" key="2">
    <source>
        <dbReference type="EMBL" id="MEQ2167316.1"/>
    </source>
</evidence>
<accession>A0ABV0N7E2</accession>
<comment type="caution">
    <text evidence="2">The sequence shown here is derived from an EMBL/GenBank/DDBJ whole genome shotgun (WGS) entry which is preliminary data.</text>
</comment>
<gene>
    <name evidence="2" type="ORF">GOODEAATRI_002896</name>
</gene>
<dbReference type="Gene3D" id="2.130.10.130">
    <property type="entry name" value="Integrin alpha, N-terminal"/>
    <property type="match status" value="1"/>
</dbReference>
<dbReference type="EMBL" id="JAHRIO010030092">
    <property type="protein sequence ID" value="MEQ2167316.1"/>
    <property type="molecule type" value="Genomic_DNA"/>
</dbReference>
<proteinExistence type="predicted"/>
<dbReference type="SMART" id="SM00191">
    <property type="entry name" value="Int_alpha"/>
    <property type="match status" value="1"/>
</dbReference>
<evidence type="ECO:0000256" key="1">
    <source>
        <dbReference type="SAM" id="Phobius"/>
    </source>
</evidence>
<keyword evidence="1" id="KW-0472">Membrane</keyword>
<organism evidence="2 3">
    <name type="scientific">Goodea atripinnis</name>
    <dbReference type="NCBI Taxonomy" id="208336"/>
    <lineage>
        <taxon>Eukaryota</taxon>
        <taxon>Metazoa</taxon>
        <taxon>Chordata</taxon>
        <taxon>Craniata</taxon>
        <taxon>Vertebrata</taxon>
        <taxon>Euteleostomi</taxon>
        <taxon>Actinopterygii</taxon>
        <taxon>Neopterygii</taxon>
        <taxon>Teleostei</taxon>
        <taxon>Neoteleostei</taxon>
        <taxon>Acanthomorphata</taxon>
        <taxon>Ovalentaria</taxon>
        <taxon>Atherinomorphae</taxon>
        <taxon>Cyprinodontiformes</taxon>
        <taxon>Goodeidae</taxon>
        <taxon>Goodea</taxon>
    </lineage>
</organism>
<reference evidence="2 3" key="1">
    <citation type="submission" date="2021-06" db="EMBL/GenBank/DDBJ databases">
        <authorList>
            <person name="Palmer J.M."/>
        </authorList>
    </citation>
    <scope>NUCLEOTIDE SEQUENCE [LARGE SCALE GENOMIC DNA]</scope>
    <source>
        <strain evidence="2 3">GA_2019</strain>
        <tissue evidence="2">Muscle</tissue>
    </source>
</reference>
<evidence type="ECO:0000313" key="3">
    <source>
        <dbReference type="Proteomes" id="UP001476798"/>
    </source>
</evidence>
<name>A0ABV0N7E2_9TELE</name>
<dbReference type="PANTHER" id="PTHR23220">
    <property type="entry name" value="INTEGRIN ALPHA"/>
    <property type="match status" value="1"/>
</dbReference>
<feature type="transmembrane region" description="Helical" evidence="1">
    <location>
        <begin position="103"/>
        <end position="120"/>
    </location>
</feature>
<dbReference type="PANTHER" id="PTHR23220:SF78">
    <property type="entry name" value="INTEGRIN ALPHA-4"/>
    <property type="match status" value="1"/>
</dbReference>
<keyword evidence="1" id="KW-1133">Transmembrane helix</keyword>
<dbReference type="Proteomes" id="UP001476798">
    <property type="component" value="Unassembled WGS sequence"/>
</dbReference>
<dbReference type="SUPFAM" id="SSF69318">
    <property type="entry name" value="Integrin alpha N-terminal domain"/>
    <property type="match status" value="1"/>
</dbReference>
<keyword evidence="3" id="KW-1185">Reference proteome</keyword>